<gene>
    <name evidence="2" type="ORF">FRX31_028425</name>
</gene>
<accession>A0A7J6VBB4</accession>
<dbReference type="EMBL" id="JABWDY010035449">
    <property type="protein sequence ID" value="KAF5181988.1"/>
    <property type="molecule type" value="Genomic_DNA"/>
</dbReference>
<sequence length="131" mass="15075">MADSIEDVEVPNQSSYNTPLLDQPTRKWKPLRGLLIFSGVILVLCISVALIFNNYNYRSVDDDAQNLTKLETEESIIPEIVAFEESDSDREYRLLNDPGALSPSSYKWTNKMLSSQRTGYHFRPHKYWQSG</sequence>
<evidence type="ECO:0000313" key="3">
    <source>
        <dbReference type="Proteomes" id="UP000554482"/>
    </source>
</evidence>
<proteinExistence type="predicted"/>
<keyword evidence="3" id="KW-1185">Reference proteome</keyword>
<keyword evidence="1" id="KW-1133">Transmembrane helix</keyword>
<evidence type="ECO:0000313" key="2">
    <source>
        <dbReference type="EMBL" id="KAF5181988.1"/>
    </source>
</evidence>
<keyword evidence="1" id="KW-0472">Membrane</keyword>
<dbReference type="AlphaFoldDB" id="A0A7J6VBB4"/>
<name>A0A7J6VBB4_THATH</name>
<feature type="transmembrane region" description="Helical" evidence="1">
    <location>
        <begin position="33"/>
        <end position="52"/>
    </location>
</feature>
<dbReference type="Proteomes" id="UP000554482">
    <property type="component" value="Unassembled WGS sequence"/>
</dbReference>
<reference evidence="2 3" key="1">
    <citation type="submission" date="2020-06" db="EMBL/GenBank/DDBJ databases">
        <title>Transcriptomic and genomic resources for Thalictrum thalictroides and T. hernandezii: Facilitating candidate gene discovery in an emerging model plant lineage.</title>
        <authorList>
            <person name="Arias T."/>
            <person name="Riano-Pachon D.M."/>
            <person name="Di Stilio V.S."/>
        </authorList>
    </citation>
    <scope>NUCLEOTIDE SEQUENCE [LARGE SCALE GENOMIC DNA]</scope>
    <source>
        <strain evidence="3">cv. WT478/WT964</strain>
        <tissue evidence="2">Leaves</tissue>
    </source>
</reference>
<keyword evidence="1" id="KW-0812">Transmembrane</keyword>
<comment type="caution">
    <text evidence="2">The sequence shown here is derived from an EMBL/GenBank/DDBJ whole genome shotgun (WGS) entry which is preliminary data.</text>
</comment>
<protein>
    <submittedName>
        <fullName evidence="2">Uncharacterized protein</fullName>
    </submittedName>
</protein>
<organism evidence="2 3">
    <name type="scientific">Thalictrum thalictroides</name>
    <name type="common">Rue-anemone</name>
    <name type="synonym">Anemone thalictroides</name>
    <dbReference type="NCBI Taxonomy" id="46969"/>
    <lineage>
        <taxon>Eukaryota</taxon>
        <taxon>Viridiplantae</taxon>
        <taxon>Streptophyta</taxon>
        <taxon>Embryophyta</taxon>
        <taxon>Tracheophyta</taxon>
        <taxon>Spermatophyta</taxon>
        <taxon>Magnoliopsida</taxon>
        <taxon>Ranunculales</taxon>
        <taxon>Ranunculaceae</taxon>
        <taxon>Thalictroideae</taxon>
        <taxon>Thalictrum</taxon>
    </lineage>
</organism>
<evidence type="ECO:0000256" key="1">
    <source>
        <dbReference type="SAM" id="Phobius"/>
    </source>
</evidence>